<evidence type="ECO:0000313" key="2">
    <source>
        <dbReference type="Proteomes" id="UP000198711"/>
    </source>
</evidence>
<evidence type="ECO:0000313" key="1">
    <source>
        <dbReference type="EMBL" id="SDX00819.1"/>
    </source>
</evidence>
<comment type="caution">
    <text evidence="1">The sequence shown here is derived from an EMBL/GenBank/DDBJ whole genome shotgun (WGS) entry which is preliminary data.</text>
</comment>
<dbReference type="AlphaFoldDB" id="A0A8X8LEJ0"/>
<accession>A0A8X8LEJ0</accession>
<dbReference type="Proteomes" id="UP000198711">
    <property type="component" value="Unassembled WGS sequence"/>
</dbReference>
<reference evidence="1 2" key="1">
    <citation type="submission" date="2016-10" db="EMBL/GenBank/DDBJ databases">
        <authorList>
            <person name="Varghese N."/>
            <person name="Submissions S."/>
        </authorList>
    </citation>
    <scope>NUCLEOTIDE SEQUENCE [LARGE SCALE GENOMIC DNA]</scope>
    <source>
        <strain evidence="1 2">DSM 25353</strain>
    </source>
</reference>
<gene>
    <name evidence="1" type="ORF">SAMN05444410_10821</name>
</gene>
<sequence length="32" mass="3865">MKKTRFTEMQIVTALKRQVNNETLEYQVINTH</sequence>
<organism evidence="1 2">
    <name type="scientific">Hydrobacter penzbergensis</name>
    <dbReference type="NCBI Taxonomy" id="1235997"/>
    <lineage>
        <taxon>Bacteria</taxon>
        <taxon>Pseudomonadati</taxon>
        <taxon>Bacteroidota</taxon>
        <taxon>Chitinophagia</taxon>
        <taxon>Chitinophagales</taxon>
        <taxon>Chitinophagaceae</taxon>
        <taxon>Hydrobacter</taxon>
    </lineage>
</organism>
<dbReference type="EMBL" id="FNNO01000008">
    <property type="protein sequence ID" value="SDX00819.1"/>
    <property type="molecule type" value="Genomic_DNA"/>
</dbReference>
<name>A0A8X8LEJ0_9BACT</name>
<protein>
    <submittedName>
        <fullName evidence="1">Uncharacterized protein</fullName>
    </submittedName>
</protein>
<proteinExistence type="predicted"/>
<keyword evidence="2" id="KW-1185">Reference proteome</keyword>